<dbReference type="Pfam" id="PF19018">
    <property type="entry name" value="Vanin_C"/>
    <property type="match status" value="1"/>
</dbReference>
<dbReference type="Proteomes" id="UP000002254">
    <property type="component" value="Chromosome 1"/>
</dbReference>
<dbReference type="InterPro" id="IPR040154">
    <property type="entry name" value="Biotinidase/VNN"/>
</dbReference>
<evidence type="ECO:0000256" key="14">
    <source>
        <dbReference type="ARBA" id="ARBA00041612"/>
    </source>
</evidence>
<evidence type="ECO:0000256" key="1">
    <source>
        <dbReference type="ARBA" id="ARBA00004609"/>
    </source>
</evidence>
<evidence type="ECO:0000313" key="19">
    <source>
        <dbReference type="Ensembl" id="ENSCAFP00000000268.4"/>
    </source>
</evidence>
<keyword evidence="6" id="KW-0732">Signal</keyword>
<evidence type="ECO:0000259" key="18">
    <source>
        <dbReference type="PROSITE" id="PS50263"/>
    </source>
</evidence>
<dbReference type="PANTHER" id="PTHR10609">
    <property type="entry name" value="BIOTINIDASE-RELATED"/>
    <property type="match status" value="1"/>
</dbReference>
<gene>
    <name evidence="19" type="primary">VNN1</name>
</gene>
<keyword evidence="9" id="KW-0325">Glycoprotein</keyword>
<evidence type="ECO:0000256" key="9">
    <source>
        <dbReference type="ARBA" id="ARBA00023180"/>
    </source>
</evidence>
<evidence type="ECO:0000256" key="2">
    <source>
        <dbReference type="ARBA" id="ARBA00008225"/>
    </source>
</evidence>
<comment type="similarity">
    <text evidence="2">Belongs to the carbon-nitrogen hydrolase superfamily. BTD/VNN family.</text>
</comment>
<dbReference type="FunFam" id="3.60.110.10:FF:000001">
    <property type="entry name" value="biotinidase isoform X1"/>
    <property type="match status" value="1"/>
</dbReference>
<dbReference type="Ensembl" id="ENSCAFT00000000297.6">
    <property type="protein sequence ID" value="ENSCAFP00000000268.4"/>
    <property type="gene ID" value="ENSCAFG00000023591.5"/>
</dbReference>
<dbReference type="GO" id="GO:0017159">
    <property type="term" value="F:pantetheine hydrolase activity"/>
    <property type="evidence" value="ECO:0007669"/>
    <property type="project" value="UniProtKB-EC"/>
</dbReference>
<evidence type="ECO:0000256" key="12">
    <source>
        <dbReference type="ARBA" id="ARBA00039042"/>
    </source>
</evidence>
<dbReference type="OrthoDB" id="10250282at2759"/>
<comment type="catalytic activity">
    <reaction evidence="16">
        <text>(R)-pantetheine + H2O = cysteamine + (R)-pantothenate</text>
        <dbReference type="Rhea" id="RHEA:13445"/>
        <dbReference type="ChEBI" id="CHEBI:15377"/>
        <dbReference type="ChEBI" id="CHEBI:16753"/>
        <dbReference type="ChEBI" id="CHEBI:29032"/>
        <dbReference type="ChEBI" id="CHEBI:58029"/>
        <dbReference type="EC" id="3.5.1.92"/>
    </reaction>
</comment>
<dbReference type="GO" id="GO:0098552">
    <property type="term" value="C:side of membrane"/>
    <property type="evidence" value="ECO:0007669"/>
    <property type="project" value="UniProtKB-KW"/>
</dbReference>
<dbReference type="InterPro" id="IPR036526">
    <property type="entry name" value="C-N_Hydrolase_sf"/>
</dbReference>
<evidence type="ECO:0000256" key="11">
    <source>
        <dbReference type="ARBA" id="ARBA00037598"/>
    </source>
</evidence>
<keyword evidence="8" id="KW-0472">Membrane</keyword>
<reference evidence="19 20" key="1">
    <citation type="journal article" date="2005" name="Nature">
        <title>Genome sequence, comparative analysis and haplotype structure of the domestic dog.</title>
        <authorList>
            <consortium name="Broad Sequencing Platform"/>
            <person name="Lindblad-Toh K."/>
            <person name="Wade C.M."/>
            <person name="Mikkelsen T.S."/>
            <person name="Karlsson E.K."/>
            <person name="Jaffe D.B."/>
            <person name="Kamal M."/>
            <person name="Clamp M."/>
            <person name="Chang J.L."/>
            <person name="Kulbokas E.J. III"/>
            <person name="Zody M.C."/>
            <person name="Mauceli E."/>
            <person name="Xie X."/>
            <person name="Breen M."/>
            <person name="Wayne R.K."/>
            <person name="Ostrander E.A."/>
            <person name="Ponting C.P."/>
            <person name="Galibert F."/>
            <person name="Smith D.R."/>
            <person name="DeJong P.J."/>
            <person name="Kirkness E."/>
            <person name="Alvarez P."/>
            <person name="Biagi T."/>
            <person name="Brockman W."/>
            <person name="Butler J."/>
            <person name="Chin C.W."/>
            <person name="Cook A."/>
            <person name="Cuff J."/>
            <person name="Daly M.J."/>
            <person name="DeCaprio D."/>
            <person name="Gnerre S."/>
            <person name="Grabherr M."/>
            <person name="Kellis M."/>
            <person name="Kleber M."/>
            <person name="Bardeleben C."/>
            <person name="Goodstadt L."/>
            <person name="Heger A."/>
            <person name="Hitte C."/>
            <person name="Kim L."/>
            <person name="Koepfli K.P."/>
            <person name="Parker H.G."/>
            <person name="Pollinger J.P."/>
            <person name="Searle S.M."/>
            <person name="Sutter N.B."/>
            <person name="Thomas R."/>
            <person name="Webber C."/>
            <person name="Baldwin J."/>
            <person name="Abebe A."/>
            <person name="Abouelleil A."/>
            <person name="Aftuck L."/>
            <person name="Ait-Zahra M."/>
            <person name="Aldredge T."/>
            <person name="Allen N."/>
            <person name="An P."/>
            <person name="Anderson S."/>
            <person name="Antoine C."/>
            <person name="Arachchi H."/>
            <person name="Aslam A."/>
            <person name="Ayotte L."/>
            <person name="Bachantsang P."/>
            <person name="Barry A."/>
            <person name="Bayul T."/>
            <person name="Benamara M."/>
            <person name="Berlin A."/>
            <person name="Bessette D."/>
            <person name="Blitshteyn B."/>
            <person name="Bloom T."/>
            <person name="Blye J."/>
            <person name="Boguslavskiy L."/>
            <person name="Bonnet C."/>
            <person name="Boukhgalter B."/>
            <person name="Brown A."/>
            <person name="Cahill P."/>
            <person name="Calixte N."/>
            <person name="Camarata J."/>
            <person name="Cheshatsang Y."/>
            <person name="Chu J."/>
            <person name="Citroen M."/>
            <person name="Collymore A."/>
            <person name="Cooke P."/>
            <person name="Dawoe T."/>
            <person name="Daza R."/>
            <person name="Decktor K."/>
            <person name="DeGray S."/>
            <person name="Dhargay N."/>
            <person name="Dooley K."/>
            <person name="Dooley K."/>
            <person name="Dorje P."/>
            <person name="Dorjee K."/>
            <person name="Dorris L."/>
            <person name="Duffey N."/>
            <person name="Dupes A."/>
            <person name="Egbiremolen O."/>
            <person name="Elong R."/>
            <person name="Falk J."/>
            <person name="Farina A."/>
            <person name="Faro S."/>
            <person name="Ferguson D."/>
            <person name="Ferreira P."/>
            <person name="Fisher S."/>
            <person name="FitzGerald M."/>
            <person name="Foley K."/>
            <person name="Foley C."/>
            <person name="Franke A."/>
            <person name="Friedrich D."/>
            <person name="Gage D."/>
            <person name="Garber M."/>
            <person name="Gearin G."/>
            <person name="Giannoukos G."/>
            <person name="Goode T."/>
            <person name="Goyette A."/>
            <person name="Graham J."/>
            <person name="Grandbois E."/>
            <person name="Gyaltsen K."/>
            <person name="Hafez N."/>
            <person name="Hagopian D."/>
            <person name="Hagos B."/>
            <person name="Hall J."/>
            <person name="Healy C."/>
            <person name="Hegarty R."/>
            <person name="Honan T."/>
            <person name="Horn A."/>
            <person name="Houde N."/>
            <person name="Hughes L."/>
            <person name="Hunnicutt L."/>
            <person name="Husby M."/>
            <person name="Jester B."/>
            <person name="Jones C."/>
            <person name="Kamat A."/>
            <person name="Kanga B."/>
            <person name="Kells C."/>
            <person name="Khazanovich D."/>
            <person name="Kieu A.C."/>
            <person name="Kisner P."/>
            <person name="Kumar M."/>
            <person name="Lance K."/>
            <person name="Landers T."/>
            <person name="Lara M."/>
            <person name="Lee W."/>
            <person name="Leger J.P."/>
            <person name="Lennon N."/>
            <person name="Leuper L."/>
            <person name="LeVine S."/>
            <person name="Liu J."/>
            <person name="Liu X."/>
            <person name="Lokyitsang Y."/>
            <person name="Lokyitsang T."/>
            <person name="Lui A."/>
            <person name="Macdonald J."/>
            <person name="Major J."/>
            <person name="Marabella R."/>
            <person name="Maru K."/>
            <person name="Matthews C."/>
            <person name="McDonough S."/>
            <person name="Mehta T."/>
            <person name="Meldrim J."/>
            <person name="Melnikov A."/>
            <person name="Meneus L."/>
            <person name="Mihalev A."/>
            <person name="Mihova T."/>
            <person name="Miller K."/>
            <person name="Mittelman R."/>
            <person name="Mlenga V."/>
            <person name="Mulrain L."/>
            <person name="Munson G."/>
            <person name="Navidi A."/>
            <person name="Naylor J."/>
            <person name="Nguyen T."/>
            <person name="Nguyen N."/>
            <person name="Nguyen C."/>
            <person name="Nguyen T."/>
            <person name="Nicol R."/>
            <person name="Norbu N."/>
            <person name="Norbu C."/>
            <person name="Novod N."/>
            <person name="Nyima T."/>
            <person name="Olandt P."/>
            <person name="O'Neill B."/>
            <person name="O'Neill K."/>
            <person name="Osman S."/>
            <person name="Oyono L."/>
            <person name="Patti C."/>
            <person name="Perrin D."/>
            <person name="Phunkhang P."/>
            <person name="Pierre F."/>
            <person name="Priest M."/>
            <person name="Rachupka A."/>
            <person name="Raghuraman S."/>
            <person name="Rameau R."/>
            <person name="Ray V."/>
            <person name="Raymond C."/>
            <person name="Rege F."/>
            <person name="Rise C."/>
            <person name="Rogers J."/>
            <person name="Rogov P."/>
            <person name="Sahalie J."/>
            <person name="Settipalli S."/>
            <person name="Sharpe T."/>
            <person name="Shea T."/>
            <person name="Sheehan M."/>
            <person name="Sherpa N."/>
            <person name="Shi J."/>
            <person name="Shih D."/>
            <person name="Sloan J."/>
            <person name="Smith C."/>
            <person name="Sparrow T."/>
            <person name="Stalker J."/>
            <person name="Stange-Thomann N."/>
            <person name="Stavropoulos S."/>
            <person name="Stone C."/>
            <person name="Stone S."/>
            <person name="Sykes S."/>
            <person name="Tchuinga P."/>
            <person name="Tenzing P."/>
            <person name="Tesfaye S."/>
            <person name="Thoulutsang D."/>
            <person name="Thoulutsang Y."/>
            <person name="Topham K."/>
            <person name="Topping I."/>
            <person name="Tsamla T."/>
            <person name="Vassiliev H."/>
            <person name="Venkataraman V."/>
            <person name="Vo A."/>
            <person name="Wangchuk T."/>
            <person name="Wangdi T."/>
            <person name="Weiand M."/>
            <person name="Wilkinson J."/>
            <person name="Wilson A."/>
            <person name="Yadav S."/>
            <person name="Yang S."/>
            <person name="Yang X."/>
            <person name="Young G."/>
            <person name="Yu Q."/>
            <person name="Zainoun J."/>
            <person name="Zembek L."/>
            <person name="Zimmer A."/>
            <person name="Lander E.S."/>
        </authorList>
    </citation>
    <scope>NUCLEOTIDE SEQUENCE [LARGE SCALE GENOMIC DNA]</scope>
    <source>
        <strain evidence="19">Boxer</strain>
    </source>
</reference>
<evidence type="ECO:0000313" key="20">
    <source>
        <dbReference type="Proteomes" id="UP000002254"/>
    </source>
</evidence>
<keyword evidence="4" id="KW-1003">Cell membrane</keyword>
<keyword evidence="7" id="KW-0378">Hydrolase</keyword>
<evidence type="ECO:0000256" key="4">
    <source>
        <dbReference type="ARBA" id="ARBA00022475"/>
    </source>
</evidence>
<dbReference type="AlphaFoldDB" id="A0A8P0S662"/>
<evidence type="ECO:0000256" key="8">
    <source>
        <dbReference type="ARBA" id="ARBA00023136"/>
    </source>
</evidence>
<evidence type="ECO:0000256" key="6">
    <source>
        <dbReference type="ARBA" id="ARBA00022729"/>
    </source>
</evidence>
<dbReference type="CDD" id="cd07567">
    <property type="entry name" value="biotinidase_like"/>
    <property type="match status" value="1"/>
</dbReference>
<evidence type="ECO:0000256" key="17">
    <source>
        <dbReference type="SAM" id="MobiDB-lite"/>
    </source>
</evidence>
<reference evidence="19" key="2">
    <citation type="submission" date="2025-08" db="UniProtKB">
        <authorList>
            <consortium name="Ensembl"/>
        </authorList>
    </citation>
    <scope>IDENTIFICATION</scope>
</reference>
<evidence type="ECO:0000256" key="10">
    <source>
        <dbReference type="ARBA" id="ARBA00023288"/>
    </source>
</evidence>
<name>A0A8P0S662_CANLF</name>
<comment type="subcellular location">
    <subcellularLocation>
        <location evidence="1">Cell membrane</location>
        <topology evidence="1">Lipid-anchor</topology>
        <topology evidence="1">GPI-anchor</topology>
    </subcellularLocation>
</comment>
<accession>A0A8P0S662</accession>
<protein>
    <recommendedName>
        <fullName evidence="13">Pantetheinase</fullName>
        <ecNumber evidence="12">3.5.1.92</ecNumber>
    </recommendedName>
    <alternativeName>
        <fullName evidence="15">Pantetheine hydrolase</fullName>
    </alternativeName>
    <alternativeName>
        <fullName evidence="14">Vascular non-inflammatory molecule 1</fullName>
    </alternativeName>
</protein>
<dbReference type="Pfam" id="PF00795">
    <property type="entry name" value="CN_hydrolase"/>
    <property type="match status" value="1"/>
</dbReference>
<feature type="region of interest" description="Disordered" evidence="17">
    <location>
        <begin position="46"/>
        <end position="67"/>
    </location>
</feature>
<sequence length="654" mass="73210">MVLGMVLAGRRGRVGCSQDTAVCRGREFRVADPRAARTQHKFQSLPSCSAPGLQRRRRRLRPQTSVPQASFSFTHKSLPKFLLCSKHSPKEDTQGLQSRNPQQLLRGSILKLRQETRVFAPAIRGEPRTCSLYQQSSDFSMITSRLLVYVAVLVLCVIKVSSRDTFIAAVYEHAVKLPNATLVPVSHEEALAVMNQNLDLLEAAITSAANQGAHIIVTPEDGIYGWNFSRETIYPYLEDIPDPGVNWIPCNNPKRFGYTPVQERLSCLAKDNSIYVVANIGDKKPCNASDSQCPLDGRYQYNTDVVFDSQGKLVARYHKHNLFMGENQFNVPKKPEVVTFDTIFGRFGVFTCFDILFYDPAVTLVKDFHVDTIVFPTAWMNVLPHLSAIQFHSAWAMGMGVNFLASNIHHPSKRMTGSGIYAPDSPRAFHYDMKTKEGKLLLSQLDSYTHHPIVVNWTSYASSIKAFPTENQEFTGTAFFDEFTFLELTRVTGNYTVCQKKLCCHLSYKMSEKRTDEVYALGAFDGLHVVEGRYYLQICTLLKCKTAHVHTCGGAVETASTRFDMFSLSGTFGTQYVFPEVLLSETQLAPGEFQVSSDGRLFSMKPLSGPLLTVTLFGRIYEKDQTLKASSDPRSQVPGVMLLVIIPIVCSLSW</sequence>
<comment type="function">
    <text evidence="11">Amidohydrolase that hydrolyzes specifically one of the carboamide linkages in D-pantetheine thus recycling pantothenic acid (vitamin B5) and releasing cysteamine.</text>
</comment>
<organism evidence="19 20">
    <name type="scientific">Canis lupus familiaris</name>
    <name type="common">Dog</name>
    <name type="synonym">Canis familiaris</name>
    <dbReference type="NCBI Taxonomy" id="9615"/>
    <lineage>
        <taxon>Eukaryota</taxon>
        <taxon>Metazoa</taxon>
        <taxon>Chordata</taxon>
        <taxon>Craniata</taxon>
        <taxon>Vertebrata</taxon>
        <taxon>Euteleostomi</taxon>
        <taxon>Mammalia</taxon>
        <taxon>Eutheria</taxon>
        <taxon>Laurasiatheria</taxon>
        <taxon>Carnivora</taxon>
        <taxon>Caniformia</taxon>
        <taxon>Canidae</taxon>
        <taxon>Canis</taxon>
    </lineage>
</organism>
<evidence type="ECO:0000256" key="7">
    <source>
        <dbReference type="ARBA" id="ARBA00022801"/>
    </source>
</evidence>
<evidence type="ECO:0000256" key="13">
    <source>
        <dbReference type="ARBA" id="ARBA00039352"/>
    </source>
</evidence>
<evidence type="ECO:0000256" key="15">
    <source>
        <dbReference type="ARBA" id="ARBA00043080"/>
    </source>
</evidence>
<dbReference type="InterPro" id="IPR003010">
    <property type="entry name" value="C-N_Hydrolase"/>
</dbReference>
<feature type="domain" description="CN hydrolase" evidence="18">
    <location>
        <begin position="180"/>
        <end position="447"/>
    </location>
</feature>
<keyword evidence="5" id="KW-0336">GPI-anchor</keyword>
<dbReference type="InterPro" id="IPR043957">
    <property type="entry name" value="Vanin_C"/>
</dbReference>
<evidence type="ECO:0000256" key="3">
    <source>
        <dbReference type="ARBA" id="ARBA00011245"/>
    </source>
</evidence>
<proteinExistence type="inferred from homology"/>
<comment type="subunit">
    <text evidence="3">Monomer.</text>
</comment>
<dbReference type="InterPro" id="IPR012101">
    <property type="entry name" value="Biotinidase-like_euk"/>
</dbReference>
<dbReference type="GO" id="GO:0005886">
    <property type="term" value="C:plasma membrane"/>
    <property type="evidence" value="ECO:0007669"/>
    <property type="project" value="UniProtKB-SubCell"/>
</dbReference>
<dbReference type="Gene3D" id="3.60.110.10">
    <property type="entry name" value="Carbon-nitrogen hydrolase"/>
    <property type="match status" value="1"/>
</dbReference>
<dbReference type="PROSITE" id="PS50263">
    <property type="entry name" value="CN_HYDROLASE"/>
    <property type="match status" value="1"/>
</dbReference>
<dbReference type="SUPFAM" id="SSF56317">
    <property type="entry name" value="Carbon-nitrogen hydrolase"/>
    <property type="match status" value="1"/>
</dbReference>
<keyword evidence="10" id="KW-0449">Lipoprotein</keyword>
<evidence type="ECO:0000256" key="16">
    <source>
        <dbReference type="ARBA" id="ARBA00049072"/>
    </source>
</evidence>
<dbReference type="PANTHER" id="PTHR10609:SF16">
    <property type="entry name" value="PANTETHEINASE"/>
    <property type="match status" value="1"/>
</dbReference>
<evidence type="ECO:0000256" key="5">
    <source>
        <dbReference type="ARBA" id="ARBA00022622"/>
    </source>
</evidence>
<dbReference type="EC" id="3.5.1.92" evidence="12"/>